<dbReference type="Proteomes" id="UP001630127">
    <property type="component" value="Unassembled WGS sequence"/>
</dbReference>
<evidence type="ECO:0000313" key="1">
    <source>
        <dbReference type="EMBL" id="KAL3520373.1"/>
    </source>
</evidence>
<reference evidence="1 2" key="1">
    <citation type="submission" date="2024-11" db="EMBL/GenBank/DDBJ databases">
        <title>A near-complete genome assembly of Cinchona calisaya.</title>
        <authorList>
            <person name="Lian D.C."/>
            <person name="Zhao X.W."/>
            <person name="Wei L."/>
        </authorList>
    </citation>
    <scope>NUCLEOTIDE SEQUENCE [LARGE SCALE GENOMIC DNA]</scope>
    <source>
        <tissue evidence="1">Nenye</tissue>
    </source>
</reference>
<dbReference type="AlphaFoldDB" id="A0ABD2ZMZ0"/>
<name>A0ABD2ZMZ0_9GENT</name>
<dbReference type="EMBL" id="JBJUIK010000008">
    <property type="protein sequence ID" value="KAL3520373.1"/>
    <property type="molecule type" value="Genomic_DNA"/>
</dbReference>
<accession>A0ABD2ZMZ0</accession>
<proteinExistence type="predicted"/>
<sequence>MANPSSSRLSMTIKYSIPVYAPIDLASVGISELAAYQSLGGLASVEATHQLLNGTPKGPESLSSPTVWPTSSQNPHLTAARVVSVPSFLLPRASANTMGVMDGISDVTSLANLHADSSCMYGVLRDPGEINNLSLAELLIQDV</sequence>
<organism evidence="1 2">
    <name type="scientific">Cinchona calisaya</name>
    <dbReference type="NCBI Taxonomy" id="153742"/>
    <lineage>
        <taxon>Eukaryota</taxon>
        <taxon>Viridiplantae</taxon>
        <taxon>Streptophyta</taxon>
        <taxon>Embryophyta</taxon>
        <taxon>Tracheophyta</taxon>
        <taxon>Spermatophyta</taxon>
        <taxon>Magnoliopsida</taxon>
        <taxon>eudicotyledons</taxon>
        <taxon>Gunneridae</taxon>
        <taxon>Pentapetalae</taxon>
        <taxon>asterids</taxon>
        <taxon>lamiids</taxon>
        <taxon>Gentianales</taxon>
        <taxon>Rubiaceae</taxon>
        <taxon>Cinchonoideae</taxon>
        <taxon>Cinchoneae</taxon>
        <taxon>Cinchona</taxon>
    </lineage>
</organism>
<evidence type="ECO:0000313" key="2">
    <source>
        <dbReference type="Proteomes" id="UP001630127"/>
    </source>
</evidence>
<comment type="caution">
    <text evidence="1">The sequence shown here is derived from an EMBL/GenBank/DDBJ whole genome shotgun (WGS) entry which is preliminary data.</text>
</comment>
<keyword evidence="2" id="KW-1185">Reference proteome</keyword>
<protein>
    <submittedName>
        <fullName evidence="1">Uncharacterized protein</fullName>
    </submittedName>
</protein>
<gene>
    <name evidence="1" type="ORF">ACH5RR_018522</name>
</gene>